<evidence type="ECO:0000313" key="9">
    <source>
        <dbReference type="Proteomes" id="UP000195787"/>
    </source>
</evidence>
<dbReference type="GO" id="GO:0008932">
    <property type="term" value="F:lytic endotransglycosylase activity"/>
    <property type="evidence" value="ECO:0007669"/>
    <property type="project" value="UniProtKB-UniRule"/>
</dbReference>
<keyword evidence="6 7" id="KW-0961">Cell wall biogenesis/degradation</keyword>
<keyword evidence="3 7" id="KW-1133">Transmembrane helix</keyword>
<dbReference type="Gene3D" id="3.30.1490.480">
    <property type="entry name" value="Endolytic murein transglycosylase"/>
    <property type="match status" value="1"/>
</dbReference>
<dbReference type="OrthoDB" id="9814591at2"/>
<keyword evidence="4 7" id="KW-0472">Membrane</keyword>
<dbReference type="NCBIfam" id="TIGR00247">
    <property type="entry name" value="endolytic transglycosylase MltG"/>
    <property type="match status" value="1"/>
</dbReference>
<keyword evidence="9" id="KW-1185">Reference proteome</keyword>
<dbReference type="GO" id="GO:0005886">
    <property type="term" value="C:plasma membrane"/>
    <property type="evidence" value="ECO:0007669"/>
    <property type="project" value="UniProtKB-SubCell"/>
</dbReference>
<dbReference type="GeneID" id="303172738"/>
<feature type="site" description="Important for catalytic activity" evidence="7">
    <location>
        <position position="237"/>
    </location>
</feature>
<evidence type="ECO:0000256" key="4">
    <source>
        <dbReference type="ARBA" id="ARBA00023136"/>
    </source>
</evidence>
<comment type="function">
    <text evidence="7">Functions as a peptidoglycan terminase that cleaves nascent peptidoglycan strands endolytically to terminate their elongation.</text>
</comment>
<dbReference type="PANTHER" id="PTHR30518">
    <property type="entry name" value="ENDOLYTIC MUREIN TRANSGLYCOSYLASE"/>
    <property type="match status" value="1"/>
</dbReference>
<dbReference type="GO" id="GO:0009252">
    <property type="term" value="P:peptidoglycan biosynthetic process"/>
    <property type="evidence" value="ECO:0007669"/>
    <property type="project" value="UniProtKB-UniRule"/>
</dbReference>
<organism evidence="8 9">
    <name type="scientific">Agrococcus casei LMG 22410</name>
    <dbReference type="NCBI Taxonomy" id="1255656"/>
    <lineage>
        <taxon>Bacteria</taxon>
        <taxon>Bacillati</taxon>
        <taxon>Actinomycetota</taxon>
        <taxon>Actinomycetes</taxon>
        <taxon>Micrococcales</taxon>
        <taxon>Microbacteriaceae</taxon>
        <taxon>Agrococcus</taxon>
    </lineage>
</organism>
<evidence type="ECO:0000256" key="1">
    <source>
        <dbReference type="ARBA" id="ARBA00022475"/>
    </source>
</evidence>
<comment type="catalytic activity">
    <reaction evidence="7">
        <text>a peptidoglycan chain = a peptidoglycan chain with N-acetyl-1,6-anhydromuramyl-[peptide] at the reducing end + a peptidoglycan chain with N-acetylglucosamine at the non-reducing end.</text>
        <dbReference type="EC" id="4.2.2.29"/>
    </reaction>
</comment>
<keyword evidence="5 7" id="KW-0456">Lyase</keyword>
<evidence type="ECO:0000256" key="5">
    <source>
        <dbReference type="ARBA" id="ARBA00023239"/>
    </source>
</evidence>
<dbReference type="Pfam" id="PF02618">
    <property type="entry name" value="YceG"/>
    <property type="match status" value="1"/>
</dbReference>
<dbReference type="EC" id="4.2.2.29" evidence="7"/>
<evidence type="ECO:0000256" key="6">
    <source>
        <dbReference type="ARBA" id="ARBA00023316"/>
    </source>
</evidence>
<dbReference type="InterPro" id="IPR003770">
    <property type="entry name" value="MLTG-like"/>
</dbReference>
<keyword evidence="1 7" id="KW-1003">Cell membrane</keyword>
<dbReference type="GO" id="GO:0071555">
    <property type="term" value="P:cell wall organization"/>
    <property type="evidence" value="ECO:0007669"/>
    <property type="project" value="UniProtKB-KW"/>
</dbReference>
<evidence type="ECO:0000256" key="2">
    <source>
        <dbReference type="ARBA" id="ARBA00022692"/>
    </source>
</evidence>
<sequence>MARTEEAKRSTYVAPQRKRRGLIGLVIGLLAVVGIVIGAAVVLPPIFEDMRAPADYEGTGADPISVSIPEGATGTDIAGILFENDVIASQEAMVDILVADSSITFQPGTYELKTQMSAQAAIDALVAPGAAQLWRITIPEGWVITQVFDELSAATGFSVEEFESAAESVQAEHLPEWAISLEGWMFPATYEFDPTESSAESILVTLVNRMHQALEDRGVTGDEAQEVLTMAALVQREGRTAEDFDQMARVFFNRLEIDMKLQSDATVAYGTGHMHVVTTTPEERADTSNPYNTYAHHGLPVGPIGAPGDTALDAAINPADGDWLFFVTVNPETGETVFSETYEEHEQAVARFQEWLAENPSWGS</sequence>
<dbReference type="HAMAP" id="MF_02065">
    <property type="entry name" value="MltG"/>
    <property type="match status" value="1"/>
</dbReference>
<dbReference type="EMBL" id="FUHU01000026">
    <property type="protein sequence ID" value="SJM58005.1"/>
    <property type="molecule type" value="Genomic_DNA"/>
</dbReference>
<gene>
    <name evidence="7" type="primary">mltG</name>
    <name evidence="8" type="ORF">CZ674_05845</name>
</gene>
<protein>
    <recommendedName>
        <fullName evidence="7">Endolytic murein transglycosylase</fullName>
        <ecNumber evidence="7">4.2.2.29</ecNumber>
    </recommendedName>
    <alternativeName>
        <fullName evidence="7">Peptidoglycan lytic transglycosylase</fullName>
    </alternativeName>
    <alternativeName>
        <fullName evidence="7">Peptidoglycan polymerization terminase</fullName>
    </alternativeName>
</protein>
<evidence type="ECO:0000256" key="3">
    <source>
        <dbReference type="ARBA" id="ARBA00022989"/>
    </source>
</evidence>
<dbReference type="AlphaFoldDB" id="A0A1R4FQ00"/>
<comment type="similarity">
    <text evidence="7">Belongs to the transglycosylase MltG family.</text>
</comment>
<accession>A0A1R4FQ00</accession>
<name>A0A1R4FQ00_9MICO</name>
<dbReference type="RefSeq" id="WP_086991609.1">
    <property type="nucleotide sequence ID" value="NZ_FUHU01000026.1"/>
</dbReference>
<reference evidence="8 9" key="1">
    <citation type="submission" date="2017-02" db="EMBL/GenBank/DDBJ databases">
        <authorList>
            <person name="Peterson S.W."/>
        </authorList>
    </citation>
    <scope>NUCLEOTIDE SEQUENCE [LARGE SCALE GENOMIC DNA]</scope>
    <source>
        <strain evidence="8 9">LMG 22410</strain>
    </source>
</reference>
<comment type="subcellular location">
    <subcellularLocation>
        <location evidence="7">Cell membrane</location>
        <topology evidence="7">Single-pass membrane protein</topology>
    </subcellularLocation>
</comment>
<dbReference type="PANTHER" id="PTHR30518:SF2">
    <property type="entry name" value="ENDOLYTIC MUREIN TRANSGLYCOSYLASE"/>
    <property type="match status" value="1"/>
</dbReference>
<proteinExistence type="inferred from homology"/>
<dbReference type="Gene3D" id="3.30.160.60">
    <property type="entry name" value="Classic Zinc Finger"/>
    <property type="match status" value="1"/>
</dbReference>
<dbReference type="Proteomes" id="UP000195787">
    <property type="component" value="Unassembled WGS sequence"/>
</dbReference>
<evidence type="ECO:0000256" key="7">
    <source>
        <dbReference type="HAMAP-Rule" id="MF_02065"/>
    </source>
</evidence>
<evidence type="ECO:0000313" key="8">
    <source>
        <dbReference type="EMBL" id="SJM58005.1"/>
    </source>
</evidence>
<keyword evidence="2 7" id="KW-0812">Transmembrane</keyword>
<dbReference type="CDD" id="cd08010">
    <property type="entry name" value="MltG_like"/>
    <property type="match status" value="1"/>
</dbReference>
<feature type="transmembrane region" description="Helical" evidence="7">
    <location>
        <begin position="21"/>
        <end position="43"/>
    </location>
</feature>